<keyword evidence="2" id="KW-1185">Reference proteome</keyword>
<gene>
    <name evidence="1" type="ORF">FRX31_004074</name>
</gene>
<organism evidence="1 2">
    <name type="scientific">Thalictrum thalictroides</name>
    <name type="common">Rue-anemone</name>
    <name type="synonym">Anemone thalictroides</name>
    <dbReference type="NCBI Taxonomy" id="46969"/>
    <lineage>
        <taxon>Eukaryota</taxon>
        <taxon>Viridiplantae</taxon>
        <taxon>Streptophyta</taxon>
        <taxon>Embryophyta</taxon>
        <taxon>Tracheophyta</taxon>
        <taxon>Spermatophyta</taxon>
        <taxon>Magnoliopsida</taxon>
        <taxon>Ranunculales</taxon>
        <taxon>Ranunculaceae</taxon>
        <taxon>Thalictroideae</taxon>
        <taxon>Thalictrum</taxon>
    </lineage>
</organism>
<dbReference type="AlphaFoldDB" id="A0A7J6X9M9"/>
<comment type="caution">
    <text evidence="1">The sequence shown here is derived from an EMBL/GenBank/DDBJ whole genome shotgun (WGS) entry which is preliminary data.</text>
</comment>
<feature type="non-terminal residue" evidence="1">
    <location>
        <position position="63"/>
    </location>
</feature>
<protein>
    <submittedName>
        <fullName evidence="1">Uncharacterized protein</fullName>
    </submittedName>
</protein>
<reference evidence="1 2" key="1">
    <citation type="submission" date="2020-06" db="EMBL/GenBank/DDBJ databases">
        <title>Transcriptomic and genomic resources for Thalictrum thalictroides and T. hernandezii: Facilitating candidate gene discovery in an emerging model plant lineage.</title>
        <authorList>
            <person name="Arias T."/>
            <person name="Riano-Pachon D.M."/>
            <person name="Di Stilio V.S."/>
        </authorList>
    </citation>
    <scope>NUCLEOTIDE SEQUENCE [LARGE SCALE GENOMIC DNA]</scope>
    <source>
        <strain evidence="2">cv. WT478/WT964</strain>
        <tissue evidence="1">Leaves</tissue>
    </source>
</reference>
<evidence type="ECO:0000313" key="2">
    <source>
        <dbReference type="Proteomes" id="UP000554482"/>
    </source>
</evidence>
<proteinExistence type="predicted"/>
<accession>A0A7J6X9M9</accession>
<sequence length="63" mass="6334">VGSLAVFPFLGLLLIGGIETSTAFSFLELLLIGGVFPSSTKPSTTCFLTSGVGGQLGLDTDIG</sequence>
<dbReference type="Proteomes" id="UP000554482">
    <property type="component" value="Unassembled WGS sequence"/>
</dbReference>
<dbReference type="EMBL" id="JABWDY010002866">
    <property type="protein sequence ID" value="KAF5206339.1"/>
    <property type="molecule type" value="Genomic_DNA"/>
</dbReference>
<name>A0A7J6X9M9_THATH</name>
<feature type="non-terminal residue" evidence="1">
    <location>
        <position position="1"/>
    </location>
</feature>
<evidence type="ECO:0000313" key="1">
    <source>
        <dbReference type="EMBL" id="KAF5206339.1"/>
    </source>
</evidence>